<evidence type="ECO:0008006" key="3">
    <source>
        <dbReference type="Google" id="ProtNLM"/>
    </source>
</evidence>
<evidence type="ECO:0000256" key="1">
    <source>
        <dbReference type="SAM" id="MobiDB-lite"/>
    </source>
</evidence>
<name>A0A146KIL8_9EUKA</name>
<feature type="compositionally biased region" description="Polar residues" evidence="1">
    <location>
        <begin position="138"/>
        <end position="151"/>
    </location>
</feature>
<sequence>QKFTNALKTFVESKIQLQNSDVKTLYNEFQNIARQSSKNSPGIWSEIASLLPGMTARQCHDYYHNTWRLQFFDSLSQFRPILKAKLQQAFEQNPQDSVVDEVKNEFLKENPQKNFNLHSLSQVMSVLKKRVFNGENSISNEQSKSISNASRSDIEERSKQNEFEEELDLFSNFHNFDFLEQ</sequence>
<feature type="non-terminal residue" evidence="2">
    <location>
        <position position="1"/>
    </location>
</feature>
<reference evidence="2" key="1">
    <citation type="submission" date="2015-07" db="EMBL/GenBank/DDBJ databases">
        <title>Adaptation to a free-living lifestyle via gene acquisitions in the diplomonad Trepomonas sp. PC1.</title>
        <authorList>
            <person name="Xu F."/>
            <person name="Jerlstrom-Hultqvist J."/>
            <person name="Kolisko M."/>
            <person name="Simpson A.G.B."/>
            <person name="Roger A.J."/>
            <person name="Svard S.G."/>
            <person name="Andersson J.O."/>
        </authorList>
    </citation>
    <scope>NUCLEOTIDE SEQUENCE</scope>
    <source>
        <strain evidence="2">PC1</strain>
    </source>
</reference>
<gene>
    <name evidence="2" type="ORF">TPC1_10429</name>
</gene>
<dbReference type="CDD" id="cd00167">
    <property type="entry name" value="SANT"/>
    <property type="match status" value="1"/>
</dbReference>
<dbReference type="EMBL" id="GDID01000319">
    <property type="protein sequence ID" value="JAP96287.1"/>
    <property type="molecule type" value="Transcribed_RNA"/>
</dbReference>
<dbReference type="InterPro" id="IPR001005">
    <property type="entry name" value="SANT/Myb"/>
</dbReference>
<protein>
    <recommendedName>
        <fullName evidence="3">Myb-like DNA-binding domain-containing protein</fullName>
    </recommendedName>
</protein>
<accession>A0A146KIL8</accession>
<evidence type="ECO:0000313" key="2">
    <source>
        <dbReference type="EMBL" id="JAP96287.1"/>
    </source>
</evidence>
<organism evidence="2">
    <name type="scientific">Trepomonas sp. PC1</name>
    <dbReference type="NCBI Taxonomy" id="1076344"/>
    <lineage>
        <taxon>Eukaryota</taxon>
        <taxon>Metamonada</taxon>
        <taxon>Diplomonadida</taxon>
        <taxon>Hexamitidae</taxon>
        <taxon>Hexamitinae</taxon>
        <taxon>Trepomonas</taxon>
    </lineage>
</organism>
<proteinExistence type="predicted"/>
<feature type="region of interest" description="Disordered" evidence="1">
    <location>
        <begin position="138"/>
        <end position="160"/>
    </location>
</feature>
<dbReference type="Gene3D" id="1.10.10.60">
    <property type="entry name" value="Homeodomain-like"/>
    <property type="match status" value="1"/>
</dbReference>
<dbReference type="AlphaFoldDB" id="A0A146KIL8"/>